<dbReference type="Proteomes" id="UP001157439">
    <property type="component" value="Unassembled WGS sequence"/>
</dbReference>
<feature type="modified residue" description="4-aspartylphosphate" evidence="5">
    <location>
        <position position="57"/>
    </location>
</feature>
<dbReference type="CDD" id="cd00156">
    <property type="entry name" value="REC"/>
    <property type="match status" value="1"/>
</dbReference>
<dbReference type="InterPro" id="IPR027417">
    <property type="entry name" value="P-loop_NTPase"/>
</dbReference>
<evidence type="ECO:0000256" key="1">
    <source>
        <dbReference type="ARBA" id="ARBA00022741"/>
    </source>
</evidence>
<evidence type="ECO:0000313" key="9">
    <source>
        <dbReference type="Proteomes" id="UP001157439"/>
    </source>
</evidence>
<proteinExistence type="predicted"/>
<dbReference type="GO" id="GO:0006355">
    <property type="term" value="P:regulation of DNA-templated transcription"/>
    <property type="evidence" value="ECO:0007669"/>
    <property type="project" value="InterPro"/>
</dbReference>
<evidence type="ECO:0000313" key="8">
    <source>
        <dbReference type="EMBL" id="GLS84100.1"/>
    </source>
</evidence>
<dbReference type="Gene3D" id="1.10.8.60">
    <property type="match status" value="1"/>
</dbReference>
<dbReference type="PRINTS" id="PR01590">
    <property type="entry name" value="HTHFIS"/>
</dbReference>
<keyword evidence="4" id="KW-0804">Transcription</keyword>
<evidence type="ECO:0000259" key="7">
    <source>
        <dbReference type="PROSITE" id="PS50110"/>
    </source>
</evidence>
<dbReference type="Gene3D" id="3.40.50.2300">
    <property type="match status" value="1"/>
</dbReference>
<keyword evidence="2" id="KW-0067">ATP-binding</keyword>
<dbReference type="Pfam" id="PF25601">
    <property type="entry name" value="AAA_lid_14"/>
    <property type="match status" value="1"/>
</dbReference>
<dbReference type="InterPro" id="IPR002078">
    <property type="entry name" value="Sigma_54_int"/>
</dbReference>
<sequence>MKMARNILLVDDEAQWLRALSVTLKRRVPEAHVDTCMDGRQVLERMQSKKYSLVLLDLTMPFRSGEDILQDIKLNHPNCRVIIVTGVNEIDSAVRCMKRGAYDYFNKAGEVEALVGSVRRALEVIGLEANLEQVRESFFDRELKRPDSFKEIISCEPAVLDRLRYLEVIASSPAPVLIIGESGTGKDVFAKALHQLAYPEQPFEVISLTSMSLEQLRVTLFGSVSLEGGDTPGLVQLAGSGVLYLDEIGELSMDAQSQLVELLEHNQYFPVGAQKPVCSECRIVASSSHDLKALHQQGRFRGDLLYRLNAHELALPPLRERRLDIGLLINHFIDIAAQELNRERPLQPSNLANQLWGYGFPGNLLELKGMVFDAVSRSDNYKLNISAFAEAIQSGANNRQQQLSISFGEQLPTLAEANKALVDEAMSRTASNQTAAARLLGISQSALSRRLTKE</sequence>
<dbReference type="Gene3D" id="1.10.10.60">
    <property type="entry name" value="Homeodomain-like"/>
    <property type="match status" value="1"/>
</dbReference>
<gene>
    <name evidence="8" type="ORF">GCM10007894_20770</name>
</gene>
<comment type="caution">
    <text evidence="8">The sequence shown here is derived from an EMBL/GenBank/DDBJ whole genome shotgun (WGS) entry which is preliminary data.</text>
</comment>
<evidence type="ECO:0000259" key="6">
    <source>
        <dbReference type="PROSITE" id="PS50045"/>
    </source>
</evidence>
<dbReference type="InterPro" id="IPR025662">
    <property type="entry name" value="Sigma_54_int_dom_ATP-bd_1"/>
</dbReference>
<protein>
    <submittedName>
        <fullName evidence="8">Sigma-54-dependent Fis family transcriptional regulator</fullName>
    </submittedName>
</protein>
<dbReference type="EMBL" id="BSPO01000003">
    <property type="protein sequence ID" value="GLS84100.1"/>
    <property type="molecule type" value="Genomic_DNA"/>
</dbReference>
<dbReference type="SUPFAM" id="SSF52540">
    <property type="entry name" value="P-loop containing nucleoside triphosphate hydrolases"/>
    <property type="match status" value="1"/>
</dbReference>
<keyword evidence="9" id="KW-1185">Reference proteome</keyword>
<evidence type="ECO:0000256" key="3">
    <source>
        <dbReference type="ARBA" id="ARBA00023015"/>
    </source>
</evidence>
<dbReference type="SMART" id="SM00382">
    <property type="entry name" value="AAA"/>
    <property type="match status" value="1"/>
</dbReference>
<dbReference type="SUPFAM" id="SSF46689">
    <property type="entry name" value="Homeodomain-like"/>
    <property type="match status" value="1"/>
</dbReference>
<dbReference type="PROSITE" id="PS50045">
    <property type="entry name" value="SIGMA54_INTERACT_4"/>
    <property type="match status" value="1"/>
</dbReference>
<dbReference type="Pfam" id="PF00158">
    <property type="entry name" value="Sigma54_activat"/>
    <property type="match status" value="1"/>
</dbReference>
<accession>A0AA37TWA1</accession>
<dbReference type="CDD" id="cd00009">
    <property type="entry name" value="AAA"/>
    <property type="match status" value="1"/>
</dbReference>
<name>A0AA37TWA1_9GAMM</name>
<dbReference type="PANTHER" id="PTHR32071:SF13">
    <property type="entry name" value="RESPONSE REGULATOR HSFA"/>
    <property type="match status" value="1"/>
</dbReference>
<dbReference type="InterPro" id="IPR001789">
    <property type="entry name" value="Sig_transdc_resp-reg_receiver"/>
</dbReference>
<dbReference type="PROSITE" id="PS50110">
    <property type="entry name" value="RESPONSE_REGULATORY"/>
    <property type="match status" value="1"/>
</dbReference>
<dbReference type="AlphaFoldDB" id="A0AA37TWA1"/>
<dbReference type="Gene3D" id="3.40.50.300">
    <property type="entry name" value="P-loop containing nucleotide triphosphate hydrolases"/>
    <property type="match status" value="1"/>
</dbReference>
<dbReference type="GO" id="GO:0043565">
    <property type="term" value="F:sequence-specific DNA binding"/>
    <property type="evidence" value="ECO:0007669"/>
    <property type="project" value="InterPro"/>
</dbReference>
<feature type="domain" description="Response regulatory" evidence="7">
    <location>
        <begin position="6"/>
        <end position="122"/>
    </location>
</feature>
<dbReference type="SUPFAM" id="SSF52172">
    <property type="entry name" value="CheY-like"/>
    <property type="match status" value="1"/>
</dbReference>
<dbReference type="InterPro" id="IPR002197">
    <property type="entry name" value="HTH_Fis"/>
</dbReference>
<dbReference type="InterPro" id="IPR011006">
    <property type="entry name" value="CheY-like_superfamily"/>
</dbReference>
<dbReference type="PROSITE" id="PS00675">
    <property type="entry name" value="SIGMA54_INTERACT_1"/>
    <property type="match status" value="1"/>
</dbReference>
<feature type="domain" description="Sigma-54 factor interaction" evidence="6">
    <location>
        <begin position="152"/>
        <end position="376"/>
    </location>
</feature>
<dbReference type="Pfam" id="PF00072">
    <property type="entry name" value="Response_reg"/>
    <property type="match status" value="1"/>
</dbReference>
<keyword evidence="3" id="KW-0805">Transcription regulation</keyword>
<keyword evidence="1" id="KW-0547">Nucleotide-binding</keyword>
<dbReference type="GO" id="GO:0005524">
    <property type="term" value="F:ATP binding"/>
    <property type="evidence" value="ECO:0007669"/>
    <property type="project" value="UniProtKB-KW"/>
</dbReference>
<reference evidence="8 9" key="1">
    <citation type="journal article" date="2014" name="Int. J. Syst. Evol. Microbiol.">
        <title>Complete genome sequence of Corynebacterium casei LMG S-19264T (=DSM 44701T), isolated from a smear-ripened cheese.</title>
        <authorList>
            <consortium name="US DOE Joint Genome Institute (JGI-PGF)"/>
            <person name="Walter F."/>
            <person name="Albersmeier A."/>
            <person name="Kalinowski J."/>
            <person name="Ruckert C."/>
        </authorList>
    </citation>
    <scope>NUCLEOTIDE SEQUENCE [LARGE SCALE GENOMIC DNA]</scope>
    <source>
        <strain evidence="8 9">NBRC 112785</strain>
    </source>
</reference>
<evidence type="ECO:0000256" key="2">
    <source>
        <dbReference type="ARBA" id="ARBA00022840"/>
    </source>
</evidence>
<dbReference type="PANTHER" id="PTHR32071">
    <property type="entry name" value="TRANSCRIPTIONAL REGULATORY PROTEIN"/>
    <property type="match status" value="1"/>
</dbReference>
<dbReference type="InterPro" id="IPR003593">
    <property type="entry name" value="AAA+_ATPase"/>
</dbReference>
<evidence type="ECO:0000256" key="5">
    <source>
        <dbReference type="PROSITE-ProRule" id="PRU00169"/>
    </source>
</evidence>
<dbReference type="SMART" id="SM00448">
    <property type="entry name" value="REC"/>
    <property type="match status" value="1"/>
</dbReference>
<evidence type="ECO:0000256" key="4">
    <source>
        <dbReference type="ARBA" id="ARBA00023163"/>
    </source>
</evidence>
<keyword evidence="5" id="KW-0597">Phosphoprotein</keyword>
<dbReference type="GO" id="GO:0000160">
    <property type="term" value="P:phosphorelay signal transduction system"/>
    <property type="evidence" value="ECO:0007669"/>
    <property type="project" value="InterPro"/>
</dbReference>
<dbReference type="InterPro" id="IPR058031">
    <property type="entry name" value="AAA_lid_NorR"/>
</dbReference>
<dbReference type="Pfam" id="PF02954">
    <property type="entry name" value="HTH_8"/>
    <property type="match status" value="1"/>
</dbReference>
<dbReference type="InterPro" id="IPR009057">
    <property type="entry name" value="Homeodomain-like_sf"/>
</dbReference>
<organism evidence="8 9">
    <name type="scientific">Paraferrimonas haliotis</name>
    <dbReference type="NCBI Taxonomy" id="2013866"/>
    <lineage>
        <taxon>Bacteria</taxon>
        <taxon>Pseudomonadati</taxon>
        <taxon>Pseudomonadota</taxon>
        <taxon>Gammaproteobacteria</taxon>
        <taxon>Alteromonadales</taxon>
        <taxon>Ferrimonadaceae</taxon>
        <taxon>Paraferrimonas</taxon>
    </lineage>
</organism>